<proteinExistence type="inferred from homology"/>
<evidence type="ECO:0000313" key="8">
    <source>
        <dbReference type="Proteomes" id="UP000740754"/>
    </source>
</evidence>
<keyword evidence="5 6" id="KW-0269">Exonuclease</keyword>
<name>A0ABX1I466_9GAMM</name>
<dbReference type="InterPro" id="IPR037004">
    <property type="entry name" value="Exonuc_VII_ssu_sf"/>
</dbReference>
<organism evidence="7 8">
    <name type="scientific">Marichromatium bheemlicum</name>
    <dbReference type="NCBI Taxonomy" id="365339"/>
    <lineage>
        <taxon>Bacteria</taxon>
        <taxon>Pseudomonadati</taxon>
        <taxon>Pseudomonadota</taxon>
        <taxon>Gammaproteobacteria</taxon>
        <taxon>Chromatiales</taxon>
        <taxon>Chromatiaceae</taxon>
        <taxon>Marichromatium</taxon>
    </lineage>
</organism>
<comment type="similarity">
    <text evidence="1 6">Belongs to the XseB family.</text>
</comment>
<dbReference type="PIRSF" id="PIRSF006488">
    <property type="entry name" value="Exonuc_VII_S"/>
    <property type="match status" value="1"/>
</dbReference>
<dbReference type="NCBIfam" id="TIGR01280">
    <property type="entry name" value="xseB"/>
    <property type="match status" value="1"/>
</dbReference>
<evidence type="ECO:0000256" key="5">
    <source>
        <dbReference type="ARBA" id="ARBA00022839"/>
    </source>
</evidence>
<sequence length="80" mass="8845">MTKAPDQSPPTFEQALAELESIVDALEQDEMTLEQSLGAFERGIGLTRTCQQALEAAEQRVRILTDARPDAEPEAFDTHD</sequence>
<dbReference type="GO" id="GO:0008855">
    <property type="term" value="F:exodeoxyribonuclease VII activity"/>
    <property type="evidence" value="ECO:0007669"/>
    <property type="project" value="UniProtKB-EC"/>
</dbReference>
<dbReference type="RefSeq" id="WP_168666051.1">
    <property type="nucleotide sequence ID" value="NZ_JAAXKX010000002.1"/>
</dbReference>
<keyword evidence="3 6" id="KW-0540">Nuclease</keyword>
<comment type="function">
    <text evidence="6">Bidirectionally degrades single-stranded DNA into large acid-insoluble oligonucleotides, which are then degraded further into small acid-soluble oligonucleotides.</text>
</comment>
<dbReference type="EMBL" id="JAAXKX010000002">
    <property type="protein sequence ID" value="NKN31983.1"/>
    <property type="molecule type" value="Genomic_DNA"/>
</dbReference>
<reference evidence="7 8" key="1">
    <citation type="submission" date="2020-04" db="EMBL/GenBank/DDBJ databases">
        <title>Draft Whole-Genome sequence of Marichromatium bheemlicum DSM 18632, type strain.</title>
        <authorList>
            <person name="Kyndt J.A."/>
            <person name="Meyer T.E."/>
        </authorList>
    </citation>
    <scope>NUCLEOTIDE SEQUENCE [LARGE SCALE GENOMIC DNA]</scope>
    <source>
        <strain evidence="7 8">DSM 18632</strain>
    </source>
</reference>
<comment type="subunit">
    <text evidence="6">Heterooligomer composed of large and small subunits.</text>
</comment>
<dbReference type="PANTHER" id="PTHR34137:SF1">
    <property type="entry name" value="EXODEOXYRIBONUCLEASE 7 SMALL SUBUNIT"/>
    <property type="match status" value="1"/>
</dbReference>
<dbReference type="InterPro" id="IPR003761">
    <property type="entry name" value="Exonuc_VII_S"/>
</dbReference>
<dbReference type="PANTHER" id="PTHR34137">
    <property type="entry name" value="EXODEOXYRIBONUCLEASE 7 SMALL SUBUNIT"/>
    <property type="match status" value="1"/>
</dbReference>
<comment type="catalytic activity">
    <reaction evidence="6">
        <text>Exonucleolytic cleavage in either 5'- to 3'- or 3'- to 5'-direction to yield nucleoside 5'-phosphates.</text>
        <dbReference type="EC" id="3.1.11.6"/>
    </reaction>
</comment>
<dbReference type="EC" id="3.1.11.6" evidence="6"/>
<dbReference type="HAMAP" id="MF_00337">
    <property type="entry name" value="Exonuc_7_S"/>
    <property type="match status" value="1"/>
</dbReference>
<dbReference type="Gene3D" id="1.10.287.1040">
    <property type="entry name" value="Exonuclease VII, small subunit"/>
    <property type="match status" value="1"/>
</dbReference>
<evidence type="ECO:0000256" key="1">
    <source>
        <dbReference type="ARBA" id="ARBA00009998"/>
    </source>
</evidence>
<evidence type="ECO:0000256" key="2">
    <source>
        <dbReference type="ARBA" id="ARBA00022490"/>
    </source>
</evidence>
<evidence type="ECO:0000313" key="7">
    <source>
        <dbReference type="EMBL" id="NKN31983.1"/>
    </source>
</evidence>
<evidence type="ECO:0000256" key="4">
    <source>
        <dbReference type="ARBA" id="ARBA00022801"/>
    </source>
</evidence>
<comment type="caution">
    <text evidence="7">The sequence shown here is derived from an EMBL/GenBank/DDBJ whole genome shotgun (WGS) entry which is preliminary data.</text>
</comment>
<protein>
    <recommendedName>
        <fullName evidence="6">Exodeoxyribonuclease 7 small subunit</fullName>
        <ecNumber evidence="6">3.1.11.6</ecNumber>
    </recommendedName>
    <alternativeName>
        <fullName evidence="6">Exodeoxyribonuclease VII small subunit</fullName>
        <shortName evidence="6">Exonuclease VII small subunit</shortName>
    </alternativeName>
</protein>
<keyword evidence="4 6" id="KW-0378">Hydrolase</keyword>
<evidence type="ECO:0000256" key="6">
    <source>
        <dbReference type="HAMAP-Rule" id="MF_00337"/>
    </source>
</evidence>
<dbReference type="Pfam" id="PF02609">
    <property type="entry name" value="Exonuc_VII_S"/>
    <property type="match status" value="1"/>
</dbReference>
<dbReference type="SUPFAM" id="SSF116842">
    <property type="entry name" value="XseB-like"/>
    <property type="match status" value="1"/>
</dbReference>
<accession>A0ABX1I466</accession>
<comment type="subcellular location">
    <subcellularLocation>
        <location evidence="6">Cytoplasm</location>
    </subcellularLocation>
</comment>
<keyword evidence="2 6" id="KW-0963">Cytoplasm</keyword>
<dbReference type="Proteomes" id="UP000740754">
    <property type="component" value="Unassembled WGS sequence"/>
</dbReference>
<dbReference type="NCBIfam" id="NF002140">
    <property type="entry name" value="PRK00977.1-4"/>
    <property type="match status" value="1"/>
</dbReference>
<evidence type="ECO:0000256" key="3">
    <source>
        <dbReference type="ARBA" id="ARBA00022722"/>
    </source>
</evidence>
<keyword evidence="8" id="KW-1185">Reference proteome</keyword>
<gene>
    <name evidence="6" type="primary">xseB</name>
    <name evidence="7" type="ORF">HF203_01920</name>
</gene>